<evidence type="ECO:0000256" key="10">
    <source>
        <dbReference type="SAM" id="Phobius"/>
    </source>
</evidence>
<dbReference type="InterPro" id="IPR000276">
    <property type="entry name" value="GPCR_Rhodpsn"/>
</dbReference>
<feature type="transmembrane region" description="Helical" evidence="10">
    <location>
        <begin position="555"/>
        <end position="574"/>
    </location>
</feature>
<comment type="subcellular location">
    <subcellularLocation>
        <location evidence="1">Cell membrane</location>
        <topology evidence="1">Multi-pass membrane protein</topology>
    </subcellularLocation>
</comment>
<sequence>MNTTNFASEISCSARFSLESGTILICLYSLSSAFCLFGNGIVLIAIYQTTTLQTVSNFFIASLAIADVSVGLLMNPILISKVALDRWQGNHWLSKLADFMWIQSTTSTTFNLCAVSIDRYVAITSVFRYHRIMTRRKCYVALTVIWLFSFIFGSVRLTINNPARLPRLWISTTILTVIVPLFLIAFCYLQIYYAARAQCKKIAERKLSAEEARISAKNRKAAWTAAIIISLFVVMWIPSFIASCLELTTVDRCKKLRIDFAWFWLAFLCFCSSAINPWVYTIRVPDFADSPEFITLALLSCFSGIMTIGGNAVVLIAIFRTKTLHSISNFYIASLAAADLLVGAILNPILAVKGVLIYLHPDPQWLKAGSVFDKIEDFAWIQAVVASTFGLTAISVDRYIAVNFGLRYEQLSSLKHCIIAIATVWVSSLIFASVRLFLDKLEHLSILWVVMAIITCILPFVIITFCYVNIFRAARQQVRRILNETSLPSNAQNAWRRSKRLQISHQKTALTIGIVVFLFILLWMPSLVTSMIQLILSSSQNAKDKETLLIIERKIWLLVCLVAYVSSACNPWVYSIRCRQFRVACKRTFKCFNSPRASNR</sequence>
<keyword evidence="7 9" id="KW-0675">Receptor</keyword>
<dbReference type="CDD" id="cd00637">
    <property type="entry name" value="7tm_classA_rhodopsin-like"/>
    <property type="match status" value="2"/>
</dbReference>
<comment type="similarity">
    <text evidence="9">Belongs to the G-protein coupled receptor 1 family.</text>
</comment>
<gene>
    <name evidence="12" type="ORF">PEVE_00022933</name>
</gene>
<keyword evidence="6 10" id="KW-0472">Membrane</keyword>
<keyword evidence="8 9" id="KW-0807">Transducer</keyword>
<evidence type="ECO:0000256" key="7">
    <source>
        <dbReference type="ARBA" id="ARBA00023170"/>
    </source>
</evidence>
<protein>
    <recommendedName>
        <fullName evidence="11">G-protein coupled receptors family 1 profile domain-containing protein</fullName>
    </recommendedName>
</protein>
<dbReference type="Pfam" id="PF00001">
    <property type="entry name" value="7tm_1"/>
    <property type="match status" value="2"/>
</dbReference>
<feature type="transmembrane region" description="Helical" evidence="10">
    <location>
        <begin position="509"/>
        <end position="535"/>
    </location>
</feature>
<accession>A0ABN8SMM9</accession>
<organism evidence="12 13">
    <name type="scientific">Porites evermanni</name>
    <dbReference type="NCBI Taxonomy" id="104178"/>
    <lineage>
        <taxon>Eukaryota</taxon>
        <taxon>Metazoa</taxon>
        <taxon>Cnidaria</taxon>
        <taxon>Anthozoa</taxon>
        <taxon>Hexacorallia</taxon>
        <taxon>Scleractinia</taxon>
        <taxon>Fungiina</taxon>
        <taxon>Poritidae</taxon>
        <taxon>Porites</taxon>
    </lineage>
</organism>
<evidence type="ECO:0000259" key="11">
    <source>
        <dbReference type="PROSITE" id="PS50262"/>
    </source>
</evidence>
<feature type="transmembrane region" description="Helical" evidence="10">
    <location>
        <begin position="261"/>
        <end position="281"/>
    </location>
</feature>
<dbReference type="Gene3D" id="1.20.1070.10">
    <property type="entry name" value="Rhodopsin 7-helix transmembrane proteins"/>
    <property type="match status" value="2"/>
</dbReference>
<dbReference type="SUPFAM" id="SSF81321">
    <property type="entry name" value="Family A G protein-coupled receptor-like"/>
    <property type="match status" value="2"/>
</dbReference>
<evidence type="ECO:0000256" key="8">
    <source>
        <dbReference type="ARBA" id="ARBA00023224"/>
    </source>
</evidence>
<keyword evidence="2" id="KW-1003">Cell membrane</keyword>
<keyword evidence="13" id="KW-1185">Reference proteome</keyword>
<proteinExistence type="inferred from homology"/>
<keyword evidence="3 9" id="KW-0812">Transmembrane</keyword>
<dbReference type="PANTHER" id="PTHR24249">
    <property type="entry name" value="HISTAMINE RECEPTOR-RELATED G-PROTEIN COUPLED RECEPTOR"/>
    <property type="match status" value="1"/>
</dbReference>
<feature type="transmembrane region" description="Helical" evidence="10">
    <location>
        <begin position="20"/>
        <end position="46"/>
    </location>
</feature>
<evidence type="ECO:0000313" key="13">
    <source>
        <dbReference type="Proteomes" id="UP001159427"/>
    </source>
</evidence>
<evidence type="ECO:0000256" key="1">
    <source>
        <dbReference type="ARBA" id="ARBA00004651"/>
    </source>
</evidence>
<feature type="transmembrane region" description="Helical" evidence="10">
    <location>
        <begin position="331"/>
        <end position="359"/>
    </location>
</feature>
<keyword evidence="5 9" id="KW-0297">G-protein coupled receptor</keyword>
<feature type="domain" description="G-protein coupled receptors family 1 profile" evidence="11">
    <location>
        <begin position="310"/>
        <end position="574"/>
    </location>
</feature>
<feature type="transmembrane region" description="Helical" evidence="10">
    <location>
        <begin position="444"/>
        <end position="470"/>
    </location>
</feature>
<dbReference type="InterPro" id="IPR017452">
    <property type="entry name" value="GPCR_Rhodpsn_7TM"/>
</dbReference>
<dbReference type="PROSITE" id="PS00237">
    <property type="entry name" value="G_PROTEIN_RECEP_F1_1"/>
    <property type="match status" value="2"/>
</dbReference>
<name>A0ABN8SMM9_9CNID</name>
<reference evidence="12 13" key="1">
    <citation type="submission" date="2022-05" db="EMBL/GenBank/DDBJ databases">
        <authorList>
            <consortium name="Genoscope - CEA"/>
            <person name="William W."/>
        </authorList>
    </citation>
    <scope>NUCLEOTIDE SEQUENCE [LARGE SCALE GENOMIC DNA]</scope>
</reference>
<keyword evidence="4 10" id="KW-1133">Transmembrane helix</keyword>
<evidence type="ECO:0000313" key="12">
    <source>
        <dbReference type="EMBL" id="CAH3191931.1"/>
    </source>
</evidence>
<feature type="transmembrane region" description="Helical" evidence="10">
    <location>
        <begin position="417"/>
        <end position="438"/>
    </location>
</feature>
<evidence type="ECO:0000256" key="6">
    <source>
        <dbReference type="ARBA" id="ARBA00023136"/>
    </source>
</evidence>
<dbReference type="SMART" id="SM01381">
    <property type="entry name" value="7TM_GPCR_Srsx"/>
    <property type="match status" value="1"/>
</dbReference>
<dbReference type="PANTHER" id="PTHR24249:SF372">
    <property type="entry name" value="G-PROTEIN COUPLED RECEPTORS FAMILY 1 PROFILE DOMAIN-CONTAINING PROTEIN"/>
    <property type="match status" value="1"/>
</dbReference>
<feature type="non-terminal residue" evidence="12">
    <location>
        <position position="600"/>
    </location>
</feature>
<evidence type="ECO:0000256" key="3">
    <source>
        <dbReference type="ARBA" id="ARBA00022692"/>
    </source>
</evidence>
<feature type="transmembrane region" description="Helical" evidence="10">
    <location>
        <begin position="293"/>
        <end position="319"/>
    </location>
</feature>
<feature type="transmembrane region" description="Helical" evidence="10">
    <location>
        <begin position="169"/>
        <end position="195"/>
    </location>
</feature>
<feature type="domain" description="G-protein coupled receptors family 1 profile" evidence="11">
    <location>
        <begin position="38"/>
        <end position="280"/>
    </location>
</feature>
<evidence type="ECO:0000256" key="2">
    <source>
        <dbReference type="ARBA" id="ARBA00022475"/>
    </source>
</evidence>
<feature type="transmembrane region" description="Helical" evidence="10">
    <location>
        <begin position="99"/>
        <end position="117"/>
    </location>
</feature>
<evidence type="ECO:0000256" key="5">
    <source>
        <dbReference type="ARBA" id="ARBA00023040"/>
    </source>
</evidence>
<dbReference type="PRINTS" id="PR00237">
    <property type="entry name" value="GPCRRHODOPSN"/>
</dbReference>
<comment type="caution">
    <text evidence="12">The sequence shown here is derived from an EMBL/GenBank/DDBJ whole genome shotgun (WGS) entry which is preliminary data.</text>
</comment>
<dbReference type="EMBL" id="CALNXI010003040">
    <property type="protein sequence ID" value="CAH3191931.1"/>
    <property type="molecule type" value="Genomic_DNA"/>
</dbReference>
<dbReference type="PROSITE" id="PS50262">
    <property type="entry name" value="G_PROTEIN_RECEP_F1_2"/>
    <property type="match status" value="2"/>
</dbReference>
<feature type="transmembrane region" description="Helical" evidence="10">
    <location>
        <begin position="58"/>
        <end position="79"/>
    </location>
</feature>
<dbReference type="InterPro" id="IPR050569">
    <property type="entry name" value="TAAR"/>
</dbReference>
<evidence type="ECO:0000256" key="9">
    <source>
        <dbReference type="RuleBase" id="RU000688"/>
    </source>
</evidence>
<evidence type="ECO:0000256" key="4">
    <source>
        <dbReference type="ARBA" id="ARBA00022989"/>
    </source>
</evidence>
<dbReference type="Proteomes" id="UP001159427">
    <property type="component" value="Unassembled WGS sequence"/>
</dbReference>
<feature type="transmembrane region" description="Helical" evidence="10">
    <location>
        <begin position="138"/>
        <end position="157"/>
    </location>
</feature>